<gene>
    <name evidence="1" type="ORF">Pint_04132</name>
</gene>
<evidence type="ECO:0000313" key="2">
    <source>
        <dbReference type="Proteomes" id="UP001163603"/>
    </source>
</evidence>
<name>A0ACC0Z631_9ROSI</name>
<dbReference type="EMBL" id="CM047738">
    <property type="protein sequence ID" value="KAJ0045813.1"/>
    <property type="molecule type" value="Genomic_DNA"/>
</dbReference>
<reference evidence="2" key="1">
    <citation type="journal article" date="2023" name="G3 (Bethesda)">
        <title>Genome assembly and association tests identify interacting loci associated with vigor, precocity, and sex in interspecific pistachio rootstocks.</title>
        <authorList>
            <person name="Palmer W."/>
            <person name="Jacygrad E."/>
            <person name="Sagayaradj S."/>
            <person name="Cavanaugh K."/>
            <person name="Han R."/>
            <person name="Bertier L."/>
            <person name="Beede B."/>
            <person name="Kafkas S."/>
            <person name="Golino D."/>
            <person name="Preece J."/>
            <person name="Michelmore R."/>
        </authorList>
    </citation>
    <scope>NUCLEOTIDE SEQUENCE [LARGE SCALE GENOMIC DNA]</scope>
</reference>
<proteinExistence type="predicted"/>
<keyword evidence="2" id="KW-1185">Reference proteome</keyword>
<organism evidence="1 2">
    <name type="scientific">Pistacia integerrima</name>
    <dbReference type="NCBI Taxonomy" id="434235"/>
    <lineage>
        <taxon>Eukaryota</taxon>
        <taxon>Viridiplantae</taxon>
        <taxon>Streptophyta</taxon>
        <taxon>Embryophyta</taxon>
        <taxon>Tracheophyta</taxon>
        <taxon>Spermatophyta</taxon>
        <taxon>Magnoliopsida</taxon>
        <taxon>eudicotyledons</taxon>
        <taxon>Gunneridae</taxon>
        <taxon>Pentapetalae</taxon>
        <taxon>rosids</taxon>
        <taxon>malvids</taxon>
        <taxon>Sapindales</taxon>
        <taxon>Anacardiaceae</taxon>
        <taxon>Pistacia</taxon>
    </lineage>
</organism>
<sequence length="148" mass="16710">MYAVFNYNNHFHKCKGSGASTVIFCLLDHQYFLCGIPDHRETGQKVDIMVTPVSLRPSASSSYPSSPSASSPLPHLVLLSTPLHLSNVLSFWRLWFALPFVAAHFHIFPKLQFLCLLGSFSSNLCYFVPFFAEIFGVGFMKFMMFVCL</sequence>
<dbReference type="Proteomes" id="UP001163603">
    <property type="component" value="Chromosome 3"/>
</dbReference>
<comment type="caution">
    <text evidence="1">The sequence shown here is derived from an EMBL/GenBank/DDBJ whole genome shotgun (WGS) entry which is preliminary data.</text>
</comment>
<protein>
    <submittedName>
        <fullName evidence="1">Uncharacterized protein</fullName>
    </submittedName>
</protein>
<evidence type="ECO:0000313" key="1">
    <source>
        <dbReference type="EMBL" id="KAJ0045813.1"/>
    </source>
</evidence>
<accession>A0ACC0Z631</accession>